<evidence type="ECO:0000256" key="3">
    <source>
        <dbReference type="ARBA" id="ARBA00013253"/>
    </source>
</evidence>
<dbReference type="Proteomes" id="UP000184074">
    <property type="component" value="Unassembled WGS sequence"/>
</dbReference>
<dbReference type="InterPro" id="IPR000550">
    <property type="entry name" value="Hppk"/>
</dbReference>
<proteinExistence type="inferred from homology"/>
<evidence type="ECO:0000256" key="8">
    <source>
        <dbReference type="ARBA" id="ARBA00022840"/>
    </source>
</evidence>
<evidence type="ECO:0000256" key="4">
    <source>
        <dbReference type="ARBA" id="ARBA00016218"/>
    </source>
</evidence>
<dbReference type="EMBL" id="FQXB01000004">
    <property type="protein sequence ID" value="SHH26577.1"/>
    <property type="molecule type" value="Genomic_DNA"/>
</dbReference>
<protein>
    <recommendedName>
        <fullName evidence="4">2-amino-4-hydroxy-6-hydroxymethyldihydropteridine pyrophosphokinase</fullName>
        <ecNumber evidence="3">2.7.6.3</ecNumber>
    </recommendedName>
    <alternativeName>
        <fullName evidence="11">6-hydroxymethyl-7,8-dihydropterin pyrophosphokinase</fullName>
    </alternativeName>
    <alternativeName>
        <fullName evidence="12">7,8-dihydro-6-hydroxymethylpterin-pyrophosphokinase</fullName>
    </alternativeName>
</protein>
<evidence type="ECO:0000313" key="14">
    <source>
        <dbReference type="EMBL" id="SHH26577.1"/>
    </source>
</evidence>
<keyword evidence="5" id="KW-0808">Transferase</keyword>
<evidence type="ECO:0000256" key="7">
    <source>
        <dbReference type="ARBA" id="ARBA00022777"/>
    </source>
</evidence>
<dbReference type="AlphaFoldDB" id="A0A1M5RJW7"/>
<keyword evidence="6" id="KW-0547">Nucleotide-binding</keyword>
<dbReference type="GO" id="GO:0005524">
    <property type="term" value="F:ATP binding"/>
    <property type="evidence" value="ECO:0007669"/>
    <property type="project" value="UniProtKB-KW"/>
</dbReference>
<evidence type="ECO:0000256" key="2">
    <source>
        <dbReference type="ARBA" id="ARBA00005810"/>
    </source>
</evidence>
<dbReference type="PROSITE" id="PS00794">
    <property type="entry name" value="HPPK"/>
    <property type="match status" value="1"/>
</dbReference>
<comment type="similarity">
    <text evidence="2">Belongs to the HPPK family.</text>
</comment>
<dbReference type="Gene3D" id="3.30.70.560">
    <property type="entry name" value="7,8-Dihydro-6-hydroxymethylpterin-pyrophosphokinase HPPK"/>
    <property type="match status" value="1"/>
</dbReference>
<dbReference type="PANTHER" id="PTHR43071">
    <property type="entry name" value="2-AMINO-4-HYDROXY-6-HYDROXYMETHYLDIHYDROPTERIDINE PYROPHOSPHOKINASE"/>
    <property type="match status" value="1"/>
</dbReference>
<keyword evidence="7 14" id="KW-0418">Kinase</keyword>
<comment type="pathway">
    <text evidence="1">Cofactor biosynthesis; tetrahydrofolate biosynthesis; 2-amino-4-hydroxy-6-hydroxymethyl-7,8-dihydropteridine diphosphate from 7,8-dihydroneopterin triphosphate: step 4/4.</text>
</comment>
<name>A0A1M5RJW7_9RHOB</name>
<evidence type="ECO:0000256" key="11">
    <source>
        <dbReference type="ARBA" id="ARBA00029766"/>
    </source>
</evidence>
<keyword evidence="15" id="KW-1185">Reference proteome</keyword>
<evidence type="ECO:0000256" key="1">
    <source>
        <dbReference type="ARBA" id="ARBA00005051"/>
    </source>
</evidence>
<dbReference type="PANTHER" id="PTHR43071:SF1">
    <property type="entry name" value="2-AMINO-4-HYDROXY-6-HYDROXYMETHYLDIHYDROPTERIDINE PYROPHOSPHOKINASE"/>
    <property type="match status" value="1"/>
</dbReference>
<dbReference type="SUPFAM" id="SSF55083">
    <property type="entry name" value="6-hydroxymethyl-7,8-dihydropterin pyrophosphokinase, HPPK"/>
    <property type="match status" value="1"/>
</dbReference>
<evidence type="ECO:0000256" key="10">
    <source>
        <dbReference type="ARBA" id="ARBA00029409"/>
    </source>
</evidence>
<dbReference type="NCBIfam" id="TIGR01498">
    <property type="entry name" value="folK"/>
    <property type="match status" value="1"/>
</dbReference>
<evidence type="ECO:0000256" key="12">
    <source>
        <dbReference type="ARBA" id="ARBA00033413"/>
    </source>
</evidence>
<dbReference type="GO" id="GO:0046656">
    <property type="term" value="P:folic acid biosynthetic process"/>
    <property type="evidence" value="ECO:0007669"/>
    <property type="project" value="UniProtKB-KW"/>
</dbReference>
<dbReference type="UniPathway" id="UPA00077">
    <property type="reaction ID" value="UER00155"/>
</dbReference>
<evidence type="ECO:0000259" key="13">
    <source>
        <dbReference type="PROSITE" id="PS00794"/>
    </source>
</evidence>
<dbReference type="GO" id="GO:0046654">
    <property type="term" value="P:tetrahydrofolate biosynthetic process"/>
    <property type="evidence" value="ECO:0007669"/>
    <property type="project" value="UniProtKB-UniPathway"/>
</dbReference>
<dbReference type="GO" id="GO:0016301">
    <property type="term" value="F:kinase activity"/>
    <property type="evidence" value="ECO:0007669"/>
    <property type="project" value="UniProtKB-KW"/>
</dbReference>
<dbReference type="Pfam" id="PF01288">
    <property type="entry name" value="HPPK"/>
    <property type="match status" value="1"/>
</dbReference>
<organism evidence="14 15">
    <name type="scientific">Cognatiyoonia sediminum</name>
    <dbReference type="NCBI Taxonomy" id="1508389"/>
    <lineage>
        <taxon>Bacteria</taxon>
        <taxon>Pseudomonadati</taxon>
        <taxon>Pseudomonadota</taxon>
        <taxon>Alphaproteobacteria</taxon>
        <taxon>Rhodobacterales</taxon>
        <taxon>Paracoccaceae</taxon>
        <taxon>Cognatiyoonia</taxon>
    </lineage>
</organism>
<dbReference type="GO" id="GO:0003848">
    <property type="term" value="F:2-amino-4-hydroxy-6-hydroxymethyldihydropteridine diphosphokinase activity"/>
    <property type="evidence" value="ECO:0007669"/>
    <property type="project" value="UniProtKB-EC"/>
</dbReference>
<evidence type="ECO:0000256" key="9">
    <source>
        <dbReference type="ARBA" id="ARBA00022909"/>
    </source>
</evidence>
<evidence type="ECO:0000256" key="5">
    <source>
        <dbReference type="ARBA" id="ARBA00022679"/>
    </source>
</evidence>
<keyword evidence="8" id="KW-0067">ATP-binding</keyword>
<dbReference type="CDD" id="cd00483">
    <property type="entry name" value="HPPK"/>
    <property type="match status" value="1"/>
</dbReference>
<accession>A0A1M5RJW7</accession>
<dbReference type="InterPro" id="IPR035907">
    <property type="entry name" value="Hppk_sf"/>
</dbReference>
<comment type="function">
    <text evidence="10">Catalyzes the transfer of pyrophosphate from adenosine triphosphate (ATP) to 6-hydroxymethyl-7,8-dihydropterin, an enzymatic step in folate biosynthesis pathway.</text>
</comment>
<keyword evidence="9" id="KW-0289">Folate biosynthesis</keyword>
<reference evidence="14 15" key="1">
    <citation type="submission" date="2016-11" db="EMBL/GenBank/DDBJ databases">
        <authorList>
            <person name="Jaros S."/>
            <person name="Januszkiewicz K."/>
            <person name="Wedrychowicz H."/>
        </authorList>
    </citation>
    <scope>NUCLEOTIDE SEQUENCE [LARGE SCALE GENOMIC DNA]</scope>
    <source>
        <strain evidence="14 15">DSM 28715</strain>
    </source>
</reference>
<dbReference type="STRING" id="1508389.SAMN05444003_2632"/>
<sequence>MGRALVCAGANATSIWGDPSRTIKKAVEMLKTRLGSDLVLSRLYQTPAFPAGAGQDFVNAAFTFETDLSAHELLSELHQIESDAGRTREVRWGARTLDLDLIAMDQEIAPDAETWTKWENLPLDEQMRLAPEQLILPHPRVHERSFALVPLCDLAPDWHHPILGKTLTTFRDALSPEDLQSVKPLN</sequence>
<gene>
    <name evidence="14" type="ORF">SAMN05444003_2632</name>
</gene>
<evidence type="ECO:0000313" key="15">
    <source>
        <dbReference type="Proteomes" id="UP000184074"/>
    </source>
</evidence>
<dbReference type="EC" id="2.7.6.3" evidence="3"/>
<feature type="domain" description="7,8-dihydro-6-hydroxymethylpterin-pyrophosphokinase" evidence="13">
    <location>
        <begin position="91"/>
        <end position="102"/>
    </location>
</feature>
<evidence type="ECO:0000256" key="6">
    <source>
        <dbReference type="ARBA" id="ARBA00022741"/>
    </source>
</evidence>